<dbReference type="AlphaFoldDB" id="A0A6V7RAM6"/>
<evidence type="ECO:0000256" key="1">
    <source>
        <dbReference type="ARBA" id="ARBA00023121"/>
    </source>
</evidence>
<keyword evidence="1" id="KW-0446">Lipid-binding</keyword>
<keyword evidence="2" id="KW-0812">Transmembrane</keyword>
<reference evidence="3 4" key="1">
    <citation type="submission" date="2020-07" db="EMBL/GenBank/DDBJ databases">
        <authorList>
            <person name="Criscuolo A."/>
        </authorList>
    </citation>
    <scope>NUCLEOTIDE SEQUENCE [LARGE SCALE GENOMIC DNA]</scope>
    <source>
        <strain evidence="4">CIP 111030</strain>
    </source>
</reference>
<dbReference type="NCBIfam" id="TIGR00762">
    <property type="entry name" value="DegV"/>
    <property type="match status" value="1"/>
</dbReference>
<keyword evidence="2" id="KW-0472">Membrane</keyword>
<keyword evidence="2" id="KW-1133">Transmembrane helix</keyword>
<organism evidence="3 4">
    <name type="scientific">Phocicoccus schoeneichii</name>
    <dbReference type="NCBI Taxonomy" id="1812261"/>
    <lineage>
        <taxon>Bacteria</taxon>
        <taxon>Bacillati</taxon>
        <taxon>Bacillota</taxon>
        <taxon>Bacilli</taxon>
        <taxon>Bacillales</taxon>
        <taxon>Salinicoccaceae</taxon>
        <taxon>Phocicoccus</taxon>
    </lineage>
</organism>
<dbReference type="Proteomes" id="UP000521032">
    <property type="component" value="Unassembled WGS sequence"/>
</dbReference>
<dbReference type="Gene3D" id="3.30.1180.10">
    <property type="match status" value="1"/>
</dbReference>
<evidence type="ECO:0000313" key="4">
    <source>
        <dbReference type="Proteomes" id="UP000521032"/>
    </source>
</evidence>
<proteinExistence type="predicted"/>
<dbReference type="InterPro" id="IPR050270">
    <property type="entry name" value="DegV_domain_contain"/>
</dbReference>
<feature type="transmembrane region" description="Helical" evidence="2">
    <location>
        <begin position="263"/>
        <end position="284"/>
    </location>
</feature>
<dbReference type="EMBL" id="CAJEWE010000007">
    <property type="protein sequence ID" value="CAD2074580.1"/>
    <property type="molecule type" value="Genomic_DNA"/>
</dbReference>
<dbReference type="RefSeq" id="WP_186086260.1">
    <property type="nucleotide sequence ID" value="NZ_BMDB01000002.1"/>
</dbReference>
<dbReference type="GO" id="GO:0008289">
    <property type="term" value="F:lipid binding"/>
    <property type="evidence" value="ECO:0007669"/>
    <property type="project" value="UniProtKB-KW"/>
</dbReference>
<dbReference type="PANTHER" id="PTHR33434:SF2">
    <property type="entry name" value="FATTY ACID-BINDING PROTEIN TM_1468"/>
    <property type="match status" value="1"/>
</dbReference>
<dbReference type="SUPFAM" id="SSF82549">
    <property type="entry name" value="DAK1/DegV-like"/>
    <property type="match status" value="1"/>
</dbReference>
<keyword evidence="4" id="KW-1185">Reference proteome</keyword>
<evidence type="ECO:0000313" key="3">
    <source>
        <dbReference type="EMBL" id="CAD2074580.1"/>
    </source>
</evidence>
<dbReference type="Pfam" id="PF02645">
    <property type="entry name" value="DegV"/>
    <property type="match status" value="1"/>
</dbReference>
<sequence length="289" mass="32616">MKTAYIIDSTADLREEYRDHPDVYVVNLSVIFENGDEFVDTKDTNKVKQYYSRLKTEKVPPSTSQPTPNQFYELLEEIIEKGYTDVIGILLSKKLSGAFQTCSMIFDEFEDKINTYLVNSSSTSYVIGSMVEQAMNMLEAGVSHKEVVDNLEWVANNQDTYLTVKDLKNLVKGGRLGATSAAIGTLLKIRPIMMFDDELGVKLFDKVRTDKRVVKKLQDVLVEMATKFKEKLDVVVIHGDDEPSAADLIEKFKEKYPSLNYQMFYLGPVLGVHGGYGCIGLAFIPRKDS</sequence>
<dbReference type="InterPro" id="IPR043168">
    <property type="entry name" value="DegV_C"/>
</dbReference>
<evidence type="ECO:0000256" key="2">
    <source>
        <dbReference type="SAM" id="Phobius"/>
    </source>
</evidence>
<dbReference type="PROSITE" id="PS51482">
    <property type="entry name" value="DEGV"/>
    <property type="match status" value="1"/>
</dbReference>
<protein>
    <submittedName>
        <fullName evidence="3">DegV domain-containing protein</fullName>
    </submittedName>
</protein>
<accession>A0A6V7RAM6</accession>
<comment type="caution">
    <text evidence="3">The sequence shown here is derived from an EMBL/GenBank/DDBJ whole genome shotgun (WGS) entry which is preliminary data.</text>
</comment>
<dbReference type="PANTHER" id="PTHR33434">
    <property type="entry name" value="DEGV DOMAIN-CONTAINING PROTEIN DR_1986-RELATED"/>
    <property type="match status" value="1"/>
</dbReference>
<name>A0A6V7RAM6_9BACL</name>
<dbReference type="Gene3D" id="3.40.50.10170">
    <property type="match status" value="1"/>
</dbReference>
<gene>
    <name evidence="3" type="ORF">JEOSCH030_00733</name>
</gene>
<dbReference type="InterPro" id="IPR003797">
    <property type="entry name" value="DegV"/>
</dbReference>